<name>A0AB36FPU9_ALTMA</name>
<dbReference type="InterPro" id="IPR004381">
    <property type="entry name" value="Glycerate_kinase"/>
</dbReference>
<comment type="caution">
    <text evidence="5">The sequence shown here is derived from an EMBL/GenBank/DDBJ whole genome shotgun (WGS) entry which is preliminary data.</text>
</comment>
<dbReference type="Pfam" id="PF02595">
    <property type="entry name" value="Gly_kinase"/>
    <property type="match status" value="1"/>
</dbReference>
<gene>
    <name evidence="5" type="ORF">BFV95_4286</name>
</gene>
<dbReference type="InterPro" id="IPR018193">
    <property type="entry name" value="Glyc_kinase_flavodox-like_fold"/>
</dbReference>
<dbReference type="InterPro" id="IPR018197">
    <property type="entry name" value="Glycerate_kinase_RE-like"/>
</dbReference>
<dbReference type="GO" id="GO:0031388">
    <property type="term" value="P:organic acid phosphorylation"/>
    <property type="evidence" value="ECO:0007669"/>
    <property type="project" value="UniProtKB-UniRule"/>
</dbReference>
<dbReference type="EMBL" id="MIPY01000039">
    <property type="protein sequence ID" value="OES25768.1"/>
    <property type="molecule type" value="Genomic_DNA"/>
</dbReference>
<evidence type="ECO:0000313" key="6">
    <source>
        <dbReference type="Proteomes" id="UP000095392"/>
    </source>
</evidence>
<dbReference type="AlphaFoldDB" id="A0AB36FPU9"/>
<sequence>MNILIAPDSFKESLSALKVSQAIASGFKDIFPSVNCILLPVADGGEGTTDALINSTGGKARFTQVQDPLGNPINAQWGILGNGKTAVIETAAASGLDLVPNELRNPLLTSSYGTGQLIMAALEEGVEKIIIGLGGSATNDGGCGILRALGAVFTDQHGQPLPPGGGSLANLADLDISNLDPRLYSVTFEVACDVDNPLLGPEGASAVFGPQKGANPQQVAELEQCLTNYSDILSRVCGVDIRSIPGSGAAGGIGAALSALFKTELKSGIEIVLDAVEINKHLPTSQLVITGEGKIDDQSLRGKTPIGVAKRAKTFGCPVIALAGSVSQEQEAIINSGIDAVFSVVSGVTSLEAALKEAEVNIQNCARNIATLIKINQ</sequence>
<keyword evidence="2 4" id="KW-0808">Transferase</keyword>
<keyword evidence="3 4" id="KW-0418">Kinase</keyword>
<protein>
    <submittedName>
        <fullName evidence="5">Glycerate kinase family protein</fullName>
        <ecNumber evidence="5">2.7.1.31</ecNumber>
    </submittedName>
</protein>
<comment type="similarity">
    <text evidence="1 4">Belongs to the glycerate kinase type-1 family.</text>
</comment>
<dbReference type="Gene3D" id="3.40.50.10350">
    <property type="entry name" value="Glycerate kinase, domain 1"/>
    <property type="match status" value="1"/>
</dbReference>
<dbReference type="EC" id="2.7.1.31" evidence="5"/>
<accession>A0AB36FPU9</accession>
<organism evidence="5 6">
    <name type="scientific">Alteromonas macleodii</name>
    <name type="common">Pseudoalteromonas macleodii</name>
    <dbReference type="NCBI Taxonomy" id="28108"/>
    <lineage>
        <taxon>Bacteria</taxon>
        <taxon>Pseudomonadati</taxon>
        <taxon>Pseudomonadota</taxon>
        <taxon>Gammaproteobacteria</taxon>
        <taxon>Alteromonadales</taxon>
        <taxon>Alteromonadaceae</taxon>
        <taxon>Alteromonas/Salinimonas group</taxon>
        <taxon>Alteromonas</taxon>
    </lineage>
</organism>
<reference evidence="5 6" key="1">
    <citation type="submission" date="2016-09" db="EMBL/GenBank/DDBJ databases">
        <title>Draft Genome Sequence of four Alteromonas macleodii strains isolated from copper coupons and grown long-term at elevated copper levels.</title>
        <authorList>
            <person name="Cusick K."/>
            <person name="Dale J."/>
            <person name="Little B."/>
            <person name="Biffinger J."/>
        </authorList>
    </citation>
    <scope>NUCLEOTIDE SEQUENCE [LARGE SCALE GENOMIC DNA]</scope>
    <source>
        <strain evidence="5 6">KCP01</strain>
    </source>
</reference>
<dbReference type="InterPro" id="IPR036129">
    <property type="entry name" value="Glycerate_kinase_sf"/>
</dbReference>
<evidence type="ECO:0000256" key="3">
    <source>
        <dbReference type="ARBA" id="ARBA00022777"/>
    </source>
</evidence>
<dbReference type="Gene3D" id="3.90.1510.10">
    <property type="entry name" value="Glycerate kinase, domain 2"/>
    <property type="match status" value="1"/>
</dbReference>
<evidence type="ECO:0000313" key="5">
    <source>
        <dbReference type="EMBL" id="OES25768.1"/>
    </source>
</evidence>
<proteinExistence type="inferred from homology"/>
<dbReference type="PANTHER" id="PTHR21599">
    <property type="entry name" value="GLYCERATE KINASE"/>
    <property type="match status" value="1"/>
</dbReference>
<dbReference type="PANTHER" id="PTHR21599:SF0">
    <property type="entry name" value="GLYCERATE KINASE"/>
    <property type="match status" value="1"/>
</dbReference>
<dbReference type="SUPFAM" id="SSF110738">
    <property type="entry name" value="Glycerate kinase I"/>
    <property type="match status" value="1"/>
</dbReference>
<dbReference type="GO" id="GO:0008887">
    <property type="term" value="F:glycerate kinase activity"/>
    <property type="evidence" value="ECO:0007669"/>
    <property type="project" value="UniProtKB-UniRule"/>
</dbReference>
<evidence type="ECO:0000256" key="2">
    <source>
        <dbReference type="ARBA" id="ARBA00022679"/>
    </source>
</evidence>
<keyword evidence="6" id="KW-1185">Reference proteome</keyword>
<dbReference type="Proteomes" id="UP000095392">
    <property type="component" value="Unassembled WGS sequence"/>
</dbReference>
<dbReference type="RefSeq" id="WP_069945389.1">
    <property type="nucleotide sequence ID" value="NZ_MIPW01000053.1"/>
</dbReference>
<evidence type="ECO:0000256" key="4">
    <source>
        <dbReference type="PIRNR" id="PIRNR006078"/>
    </source>
</evidence>
<dbReference type="NCBIfam" id="TIGR00045">
    <property type="entry name" value="glycerate kinase"/>
    <property type="match status" value="1"/>
</dbReference>
<dbReference type="PIRSF" id="PIRSF006078">
    <property type="entry name" value="GlxK"/>
    <property type="match status" value="1"/>
</dbReference>
<evidence type="ECO:0000256" key="1">
    <source>
        <dbReference type="ARBA" id="ARBA00006284"/>
    </source>
</evidence>